<evidence type="ECO:0000256" key="4">
    <source>
        <dbReference type="ARBA" id="ARBA00022833"/>
    </source>
</evidence>
<evidence type="ECO:0000256" key="3">
    <source>
        <dbReference type="ARBA" id="ARBA00022801"/>
    </source>
</evidence>
<dbReference type="Proteomes" id="UP000324536">
    <property type="component" value="Chromosome"/>
</dbReference>
<protein>
    <submittedName>
        <fullName evidence="6">Peptidase M14</fullName>
    </submittedName>
</protein>
<name>A0A5C1YPH4_9PROT</name>
<dbReference type="PANTHER" id="PTHR15162:SF7">
    <property type="entry name" value="SUCCINYLGLUTAMATE DESUCCINYLASE"/>
    <property type="match status" value="1"/>
</dbReference>
<proteinExistence type="predicted"/>
<dbReference type="GO" id="GO:0016788">
    <property type="term" value="F:hydrolase activity, acting on ester bonds"/>
    <property type="evidence" value="ECO:0007669"/>
    <property type="project" value="InterPro"/>
</dbReference>
<dbReference type="EMBL" id="CP043506">
    <property type="protein sequence ID" value="QEO17713.1"/>
    <property type="molecule type" value="Genomic_DNA"/>
</dbReference>
<dbReference type="SUPFAM" id="SSF53187">
    <property type="entry name" value="Zn-dependent exopeptidases"/>
    <property type="match status" value="1"/>
</dbReference>
<keyword evidence="2" id="KW-0479">Metal-binding</keyword>
<feature type="domain" description="Succinylglutamate desuccinylase/Aspartoacylase catalytic" evidence="5">
    <location>
        <begin position="64"/>
        <end position="246"/>
    </location>
</feature>
<dbReference type="InterPro" id="IPR055438">
    <property type="entry name" value="AstE_AspA_cat"/>
</dbReference>
<comment type="cofactor">
    <cofactor evidence="1">
        <name>Zn(2+)</name>
        <dbReference type="ChEBI" id="CHEBI:29105"/>
    </cofactor>
</comment>
<accession>A0A5C1YPH4</accession>
<evidence type="ECO:0000256" key="1">
    <source>
        <dbReference type="ARBA" id="ARBA00001947"/>
    </source>
</evidence>
<sequence>MSCGAKRQKWRQKHIRFRTLSDTLPPQPVALPTALTEYPLPDLTPWQSGNCGIAGVQHFESGQPGPHAVVTAIMHGNEPCGAYALDTLLQEGVRPRLGRMSFIFLNLQAYASFTPAKPALARYVEEDMNRLWRPEFIRSAHSSYEMRRVREVLPVIDTADILLDLHSMLWPGEPLFLVNPPERNIRLATLLAQAQPNCPAVVRDEGHDDGTRLIDYKRFSSSRNLARACLLEAGQHWRQSTAQQALLCTRLFLAHAGMLPYPDTTQQTTGGVVLNATVTDCITAETATFRFRQPFASGTIIAQAGTLIARDGPDEIRTPYDNCMLVMPNLRPRRRHTAVRLARPDDPVA</sequence>
<evidence type="ECO:0000313" key="7">
    <source>
        <dbReference type="Proteomes" id="UP000324536"/>
    </source>
</evidence>
<dbReference type="OrthoDB" id="7813621at2"/>
<organism evidence="6 7">
    <name type="scientific">Acetobacter vaccinii</name>
    <dbReference type="NCBI Taxonomy" id="2592655"/>
    <lineage>
        <taxon>Bacteria</taxon>
        <taxon>Pseudomonadati</taxon>
        <taxon>Pseudomonadota</taxon>
        <taxon>Alphaproteobacteria</taxon>
        <taxon>Acetobacterales</taxon>
        <taxon>Acetobacteraceae</taxon>
        <taxon>Acetobacter</taxon>
    </lineage>
</organism>
<evidence type="ECO:0000259" key="5">
    <source>
        <dbReference type="Pfam" id="PF24827"/>
    </source>
</evidence>
<dbReference type="KEGG" id="acek:FLP30_08230"/>
<keyword evidence="7" id="KW-1185">Reference proteome</keyword>
<dbReference type="AlphaFoldDB" id="A0A5C1YPH4"/>
<dbReference type="PANTHER" id="PTHR15162">
    <property type="entry name" value="ASPARTOACYLASE"/>
    <property type="match status" value="1"/>
</dbReference>
<evidence type="ECO:0000313" key="6">
    <source>
        <dbReference type="EMBL" id="QEO17713.1"/>
    </source>
</evidence>
<dbReference type="Gene3D" id="3.40.630.10">
    <property type="entry name" value="Zn peptidases"/>
    <property type="match status" value="1"/>
</dbReference>
<dbReference type="Pfam" id="PF24827">
    <property type="entry name" value="AstE_AspA_cat"/>
    <property type="match status" value="1"/>
</dbReference>
<dbReference type="RefSeq" id="WP_149279389.1">
    <property type="nucleotide sequence ID" value="NZ_CP043506.1"/>
</dbReference>
<keyword evidence="4" id="KW-0862">Zinc</keyword>
<keyword evidence="3" id="KW-0378">Hydrolase</keyword>
<dbReference type="InterPro" id="IPR050178">
    <property type="entry name" value="AspA/AstE_fam"/>
</dbReference>
<reference evidence="6 7" key="1">
    <citation type="submission" date="2019-09" db="EMBL/GenBank/DDBJ databases">
        <title>Genome sequencing of strain KACC 21233.</title>
        <authorList>
            <person name="Heo J."/>
            <person name="Kim S.-J."/>
            <person name="Kim J.-S."/>
            <person name="Hong S.-B."/>
            <person name="Kwon S.-W."/>
        </authorList>
    </citation>
    <scope>NUCLEOTIDE SEQUENCE [LARGE SCALE GENOMIC DNA]</scope>
    <source>
        <strain evidence="6 7">KACC 21233</strain>
    </source>
</reference>
<gene>
    <name evidence="6" type="ORF">FLP30_08230</name>
</gene>
<evidence type="ECO:0000256" key="2">
    <source>
        <dbReference type="ARBA" id="ARBA00022723"/>
    </source>
</evidence>
<dbReference type="GO" id="GO:0046872">
    <property type="term" value="F:metal ion binding"/>
    <property type="evidence" value="ECO:0007669"/>
    <property type="project" value="UniProtKB-KW"/>
</dbReference>
<dbReference type="GO" id="GO:0005829">
    <property type="term" value="C:cytosol"/>
    <property type="evidence" value="ECO:0007669"/>
    <property type="project" value="TreeGrafter"/>
</dbReference>